<sequence>MRGLTRLFRSSSFLFAAVFSTLFAIVTAVWAVDELGLFELEGDAKGASPVMMIPDDWEEVYDGDDAADVSVFISSADEDPSVDISYFTGGGSKDVRDVSQWQSTENNVAPDKDQILDAFAAAYINPSDYPAVGPVVHDAGDRLLFFGLDRFAVSGDAQVGFWFLKGQVSVDIDGDPNTADPFIGNHQIGDILVLSDFVKGGKVSEIRVFEWVGGNKPLQMLGSGGDCGDAHDFACATVNNPGDDSGSPWPFVPKAGSAGTFPDGAFFEGGINLTKLGVEEGCFNTFIAETRSSQSVTAQLKDYALGAFPLCQADVTTEVHDKDHNDITFATDVLVLTDVHDKAFVTGSGVTNPPDPTGNVSFQRYTGLDCMPGNESGSAEVVGLGAGNPATAESTPFTPAAGEWSFSVSYAGDGNYPSAMLPGEHCEPFTVIKRDATVVTNIHDSGHNDITGGSAFVGETVHDKAFVNGDGVAPTPTGTVTFYRYATGNCSGSPMTEVKAMSGGTAESSNVLLSASGGLSYLATYSGDQYYNEIKLADLDKRLVSAGGHCEPLTVNKRVPNIVTFIHAGPTVGPAHVATDIKGGSIDVGDTVHDQAAVSGAGNTPTGTVTFYRYSTANCTGTPLPQAGVNLVGGKAESSAFTATTSGGLSYLAAYSGDTEYFPITLQQLQQDLQTHCEPLTVNKVQANIATNIHAGPTVGPAHVATDIQGGSVNAGDTVHDKATVSGAQGTPTGTVTFYRYSTGNCMGTPMSETNVSLVGGMAESTAFTTSTSGGLSYLATYSGDGVYFPITLNQVRADLINHCEPLTVNKLDANIATNIHAGTRVGPGHVDTDIQGGQVNVGTVIHDKATVSGVLSTPTGSVTFHRYATLDCSGGAVSDGPWTLSGGTQESGNFTTVIGALSYLATYSGDSVYNPITLGDLAGNLPAHCEPLTVVGVFEACTPGYWKQPQHFGNWAAPYSPVPIETLYVDAFGVGGKLPGLPGKYKEITLLGALEAGGNTDHEALLRHSAAALLNTANSDVNYPLSTQEVIMLVRSAFANGTTAAAHALLGGYNETFDCPLARADL</sequence>
<dbReference type="AlphaFoldDB" id="A0A8J7FCY5"/>
<accession>A0A8J7FCY5</accession>
<dbReference type="Proteomes" id="UP000640333">
    <property type="component" value="Unassembled WGS sequence"/>
</dbReference>
<organism evidence="1 2">
    <name type="scientific">Pontibacterium sinense</name>
    <dbReference type="NCBI Taxonomy" id="2781979"/>
    <lineage>
        <taxon>Bacteria</taxon>
        <taxon>Pseudomonadati</taxon>
        <taxon>Pseudomonadota</taxon>
        <taxon>Gammaproteobacteria</taxon>
        <taxon>Oceanospirillales</taxon>
        <taxon>Oceanospirillaceae</taxon>
        <taxon>Pontibacterium</taxon>
    </lineage>
</organism>
<dbReference type="Gene3D" id="2.60.40.10">
    <property type="entry name" value="Immunoglobulins"/>
    <property type="match status" value="3"/>
</dbReference>
<evidence type="ECO:0000313" key="1">
    <source>
        <dbReference type="EMBL" id="MBE9398762.1"/>
    </source>
</evidence>
<proteinExistence type="predicted"/>
<dbReference type="InterPro" id="IPR013783">
    <property type="entry name" value="Ig-like_fold"/>
</dbReference>
<reference evidence="1" key="1">
    <citation type="submission" date="2020-10" db="EMBL/GenBank/DDBJ databases">
        <title>Bacterium isolated from coastal waters sediment.</title>
        <authorList>
            <person name="Chen R.-J."/>
            <person name="Lu D.-C."/>
            <person name="Zhu K.-L."/>
            <person name="Du Z.-J."/>
        </authorList>
    </citation>
    <scope>NUCLEOTIDE SEQUENCE</scope>
    <source>
        <strain evidence="1">N1Y112</strain>
    </source>
</reference>
<gene>
    <name evidence="1" type="ORF">IOQ59_15995</name>
</gene>
<dbReference type="EMBL" id="JADEYS010000018">
    <property type="protein sequence ID" value="MBE9398762.1"/>
    <property type="molecule type" value="Genomic_DNA"/>
</dbReference>
<keyword evidence="2" id="KW-1185">Reference proteome</keyword>
<dbReference type="RefSeq" id="WP_193954460.1">
    <property type="nucleotide sequence ID" value="NZ_JADEYS010000018.1"/>
</dbReference>
<evidence type="ECO:0000313" key="2">
    <source>
        <dbReference type="Proteomes" id="UP000640333"/>
    </source>
</evidence>
<name>A0A8J7FCY5_9GAMM</name>
<protein>
    <submittedName>
        <fullName evidence="1">Ig-like domain repeat protein</fullName>
    </submittedName>
</protein>
<comment type="caution">
    <text evidence="1">The sequence shown here is derived from an EMBL/GenBank/DDBJ whole genome shotgun (WGS) entry which is preliminary data.</text>
</comment>